<organism evidence="2 3">
    <name type="scientific">Mycena rosella</name>
    <name type="common">Pink bonnet</name>
    <name type="synonym">Agaricus rosellus</name>
    <dbReference type="NCBI Taxonomy" id="1033263"/>
    <lineage>
        <taxon>Eukaryota</taxon>
        <taxon>Fungi</taxon>
        <taxon>Dikarya</taxon>
        <taxon>Basidiomycota</taxon>
        <taxon>Agaricomycotina</taxon>
        <taxon>Agaricomycetes</taxon>
        <taxon>Agaricomycetidae</taxon>
        <taxon>Agaricales</taxon>
        <taxon>Marasmiineae</taxon>
        <taxon>Mycenaceae</taxon>
        <taxon>Mycena</taxon>
    </lineage>
</organism>
<feature type="region of interest" description="Disordered" evidence="1">
    <location>
        <begin position="43"/>
        <end position="70"/>
    </location>
</feature>
<evidence type="ECO:0000256" key="1">
    <source>
        <dbReference type="SAM" id="MobiDB-lite"/>
    </source>
</evidence>
<gene>
    <name evidence="2" type="ORF">B0H17DRAFT_1211180</name>
</gene>
<name>A0AAD7CUQ0_MYCRO</name>
<protein>
    <submittedName>
        <fullName evidence="2">Uncharacterized protein</fullName>
    </submittedName>
</protein>
<dbReference type="Proteomes" id="UP001221757">
    <property type="component" value="Unassembled WGS sequence"/>
</dbReference>
<sequence length="495" mass="54373">MSAVPHTRQNTTITAILPLGRAVHSMMTYDLSDTLRRQNREERCAAHEGNPSDSSSEDPPTSGSEEEGGPMLDLHYIWDEKPCKFRAARKAYAKDTTPKRAWTDVERLRTDIFLPHDRLYEYTELVGPSGEMGFDLLQWEPRYVRPVVDRVGLVIAVVTGMADDIEDGCSLLKNASRALEHSALLSSVRTNAGPDDSHSISVGLRYESDHATNLPSTNIRDELALDHLKRHVAIERVVAYTTSLFASFALPCFNLAASRAETAFNADPTLVRLFPGAWTNIIFDLGCNPTRKSSRSQLRWSWLAITTLGSFDHTCSTTILLPGILRYSFAKDSWTPTSMSGLPLPCADGDQLPPARKVIFTGLPSTIISHKQGPKKVTSIRAACNDATSSTSGLSSRAAQNDATSSASGLSPALISLLRDPLPHLCAPTWPLVNQADSYTACRQHNVDRINAQRVEVAVAPPQLRIRRRSTLAETGSRTHARTPPPVYDQFDFAG</sequence>
<keyword evidence="3" id="KW-1185">Reference proteome</keyword>
<dbReference type="AlphaFoldDB" id="A0AAD7CUQ0"/>
<evidence type="ECO:0000313" key="2">
    <source>
        <dbReference type="EMBL" id="KAJ7664817.1"/>
    </source>
</evidence>
<comment type="caution">
    <text evidence="2">The sequence shown here is derived from an EMBL/GenBank/DDBJ whole genome shotgun (WGS) entry which is preliminary data.</text>
</comment>
<dbReference type="EMBL" id="JARKIE010000220">
    <property type="protein sequence ID" value="KAJ7664817.1"/>
    <property type="molecule type" value="Genomic_DNA"/>
</dbReference>
<accession>A0AAD7CUQ0</accession>
<reference evidence="2" key="1">
    <citation type="submission" date="2023-03" db="EMBL/GenBank/DDBJ databases">
        <title>Massive genome expansion in bonnet fungi (Mycena s.s.) driven by repeated elements and novel gene families across ecological guilds.</title>
        <authorList>
            <consortium name="Lawrence Berkeley National Laboratory"/>
            <person name="Harder C.B."/>
            <person name="Miyauchi S."/>
            <person name="Viragh M."/>
            <person name="Kuo A."/>
            <person name="Thoen E."/>
            <person name="Andreopoulos B."/>
            <person name="Lu D."/>
            <person name="Skrede I."/>
            <person name="Drula E."/>
            <person name="Henrissat B."/>
            <person name="Morin E."/>
            <person name="Kohler A."/>
            <person name="Barry K."/>
            <person name="LaButti K."/>
            <person name="Morin E."/>
            <person name="Salamov A."/>
            <person name="Lipzen A."/>
            <person name="Mereny Z."/>
            <person name="Hegedus B."/>
            <person name="Baldrian P."/>
            <person name="Stursova M."/>
            <person name="Weitz H."/>
            <person name="Taylor A."/>
            <person name="Grigoriev I.V."/>
            <person name="Nagy L.G."/>
            <person name="Martin F."/>
            <person name="Kauserud H."/>
        </authorList>
    </citation>
    <scope>NUCLEOTIDE SEQUENCE</scope>
    <source>
        <strain evidence="2">CBHHK067</strain>
    </source>
</reference>
<evidence type="ECO:0000313" key="3">
    <source>
        <dbReference type="Proteomes" id="UP001221757"/>
    </source>
</evidence>
<feature type="compositionally biased region" description="Low complexity" evidence="1">
    <location>
        <begin position="48"/>
        <end position="63"/>
    </location>
</feature>
<proteinExistence type="predicted"/>